<evidence type="ECO:0000313" key="2">
    <source>
        <dbReference type="EMBL" id="NYD53740.1"/>
    </source>
</evidence>
<keyword evidence="1" id="KW-0472">Membrane</keyword>
<evidence type="ECO:0000256" key="1">
    <source>
        <dbReference type="SAM" id="Phobius"/>
    </source>
</evidence>
<comment type="caution">
    <text evidence="2">The sequence shown here is derived from an EMBL/GenBank/DDBJ whole genome shotgun (WGS) entry which is preliminary data.</text>
</comment>
<proteinExistence type="predicted"/>
<evidence type="ECO:0000313" key="3">
    <source>
        <dbReference type="Proteomes" id="UP000552045"/>
    </source>
</evidence>
<sequence>MIVSFIIFLVLFLGGIWLMGFAQALTTVPALVFVAGLVLVCLSLAWIMRERGGATKRTKSWE</sequence>
<organism evidence="2 3">
    <name type="scientific">Microbacterium pseudoresistens</name>
    <dbReference type="NCBI Taxonomy" id="640634"/>
    <lineage>
        <taxon>Bacteria</taxon>
        <taxon>Bacillati</taxon>
        <taxon>Actinomycetota</taxon>
        <taxon>Actinomycetes</taxon>
        <taxon>Micrococcales</taxon>
        <taxon>Microbacteriaceae</taxon>
        <taxon>Microbacterium</taxon>
    </lineage>
</organism>
<reference evidence="2 3" key="1">
    <citation type="submission" date="2020-07" db="EMBL/GenBank/DDBJ databases">
        <title>Sequencing the genomes of 1000 actinobacteria strains.</title>
        <authorList>
            <person name="Klenk H.-P."/>
        </authorList>
    </citation>
    <scope>NUCLEOTIDE SEQUENCE [LARGE SCALE GENOMIC DNA]</scope>
    <source>
        <strain evidence="2 3">DSM 22185</strain>
    </source>
</reference>
<name>A0A7Y9JLV8_9MICO</name>
<dbReference type="AlphaFoldDB" id="A0A7Y9JLV8"/>
<feature type="transmembrane region" description="Helical" evidence="1">
    <location>
        <begin position="28"/>
        <end position="47"/>
    </location>
</feature>
<keyword evidence="1" id="KW-0812">Transmembrane</keyword>
<protein>
    <submittedName>
        <fullName evidence="2">Uncharacterized protein</fullName>
    </submittedName>
</protein>
<keyword evidence="3" id="KW-1185">Reference proteome</keyword>
<keyword evidence="1" id="KW-1133">Transmembrane helix</keyword>
<gene>
    <name evidence="2" type="ORF">BKA02_000795</name>
</gene>
<dbReference type="Proteomes" id="UP000552045">
    <property type="component" value="Unassembled WGS sequence"/>
</dbReference>
<accession>A0A7Y9JLV8</accession>
<dbReference type="EMBL" id="JACCBH010000001">
    <property type="protein sequence ID" value="NYD53740.1"/>
    <property type="molecule type" value="Genomic_DNA"/>
</dbReference>
<dbReference type="RefSeq" id="WP_179431524.1">
    <property type="nucleotide sequence ID" value="NZ_BAABLC010000007.1"/>
</dbReference>